<keyword evidence="7 9" id="KW-0472">Membrane</keyword>
<evidence type="ECO:0000313" key="13">
    <source>
        <dbReference type="Proteomes" id="UP000267289"/>
    </source>
</evidence>
<evidence type="ECO:0000256" key="9">
    <source>
        <dbReference type="RuleBase" id="RU366001"/>
    </source>
</evidence>
<organism evidence="12 13">
    <name type="scientific">Mycobacterium innocens</name>
    <dbReference type="NCBI Taxonomy" id="2341083"/>
    <lineage>
        <taxon>Bacteria</taxon>
        <taxon>Bacillati</taxon>
        <taxon>Actinomycetota</taxon>
        <taxon>Actinomycetes</taxon>
        <taxon>Mycobacteriales</taxon>
        <taxon>Mycobacteriaceae</taxon>
        <taxon>Mycobacterium</taxon>
    </lineage>
</organism>
<keyword evidence="3 9" id="KW-0813">Transport</keyword>
<dbReference type="RefSeq" id="WP_099193636.1">
    <property type="nucleotide sequence ID" value="NZ_UPHQ01000185.1"/>
</dbReference>
<feature type="transmembrane region" description="Helical" evidence="9">
    <location>
        <begin position="266"/>
        <end position="287"/>
    </location>
</feature>
<keyword evidence="5 9" id="KW-1133">Transmembrane helix</keyword>
<feature type="region of interest" description="Disordered" evidence="10">
    <location>
        <begin position="1"/>
        <end position="35"/>
    </location>
</feature>
<protein>
    <recommendedName>
        <fullName evidence="9">Sulfate transport system permease protein CysT</fullName>
    </recommendedName>
</protein>
<feature type="domain" description="ABC transmembrane type-1" evidence="11">
    <location>
        <begin position="88"/>
        <end position="284"/>
    </location>
</feature>
<evidence type="ECO:0000256" key="7">
    <source>
        <dbReference type="ARBA" id="ARBA00023136"/>
    </source>
</evidence>
<reference evidence="12 13" key="1">
    <citation type="submission" date="2018-09" db="EMBL/GenBank/DDBJ databases">
        <authorList>
            <person name="Tagini F."/>
        </authorList>
    </citation>
    <scope>NUCLEOTIDE SEQUENCE [LARGE SCALE GENOMIC DNA]</scope>
    <source>
        <strain evidence="12 13">MK13</strain>
    </source>
</reference>
<feature type="transmembrane region" description="Helical" evidence="9">
    <location>
        <begin position="88"/>
        <end position="114"/>
    </location>
</feature>
<dbReference type="GO" id="GO:0005886">
    <property type="term" value="C:plasma membrane"/>
    <property type="evidence" value="ECO:0007669"/>
    <property type="project" value="InterPro"/>
</dbReference>
<dbReference type="NCBIfam" id="TIGR02139">
    <property type="entry name" value="permease_CysT"/>
    <property type="match status" value="1"/>
</dbReference>
<dbReference type="CDD" id="cd06261">
    <property type="entry name" value="TM_PBP2"/>
    <property type="match status" value="1"/>
</dbReference>
<dbReference type="InterPro" id="IPR000515">
    <property type="entry name" value="MetI-like"/>
</dbReference>
<evidence type="ECO:0000256" key="1">
    <source>
        <dbReference type="ARBA" id="ARBA00004141"/>
    </source>
</evidence>
<dbReference type="FunFam" id="1.10.3720.10:FF:000004">
    <property type="entry name" value="Sulfate transport system permease protein CysT"/>
    <property type="match status" value="1"/>
</dbReference>
<dbReference type="OrthoDB" id="9774448at2"/>
<gene>
    <name evidence="12" type="primary">cysT</name>
    <name evidence="12" type="ORF">LAUMK13_03550</name>
</gene>
<dbReference type="InterPro" id="IPR005667">
    <property type="entry name" value="Sulph_transpt2"/>
</dbReference>
<dbReference type="GO" id="GO:0015419">
    <property type="term" value="F:ABC-type sulfate transporter activity"/>
    <property type="evidence" value="ECO:0007669"/>
    <property type="project" value="UniProtKB-UniRule"/>
</dbReference>
<evidence type="ECO:0000259" key="11">
    <source>
        <dbReference type="PROSITE" id="PS50928"/>
    </source>
</evidence>
<feature type="transmembrane region" description="Helical" evidence="9">
    <location>
        <begin position="45"/>
        <end position="68"/>
    </location>
</feature>
<dbReference type="EMBL" id="UPHQ01000185">
    <property type="protein sequence ID" value="VBA41420.1"/>
    <property type="molecule type" value="Genomic_DNA"/>
</dbReference>
<dbReference type="PANTHER" id="PTHR30406:SF8">
    <property type="entry name" value="SULFATE TRANSPORT SYSTEM PERMEASE PROTEIN CYST"/>
    <property type="match status" value="1"/>
</dbReference>
<evidence type="ECO:0000256" key="10">
    <source>
        <dbReference type="SAM" id="MobiDB-lite"/>
    </source>
</evidence>
<evidence type="ECO:0000256" key="5">
    <source>
        <dbReference type="ARBA" id="ARBA00022989"/>
    </source>
</evidence>
<dbReference type="InterPro" id="IPR035906">
    <property type="entry name" value="MetI-like_sf"/>
</dbReference>
<sequence length="299" mass="31288">MTAPTRPDPKPDSQPVPPADRALPADDNAPGLRGPGRWGSTSLRVGVSVVWLSIIVLLPLAAIAWQASGGGWQAFWLSVTSRAALDSLRVTLSISAAVTLVNTVFGLLIAWVLVRDDFVGKRLVDAIIDLPFALPTIVASLVMLALYGPTSPVGLQLQHTAWGVGVALAFVTLPFVVRAVQPVLLEVDREAEEAAASLGASGPKIFTSVVLPSLLPALLSGAGLAFSRAIGEYGSVVLIGGAVPGKTEVSSQWIRTLIENDDRTGAAAISIVLLTISFVVLLLLRVVGTRAARREEMVA</sequence>
<dbReference type="PROSITE" id="PS50928">
    <property type="entry name" value="ABC_TM1"/>
    <property type="match status" value="1"/>
</dbReference>
<accession>A0A498QC72</accession>
<comment type="subunit">
    <text evidence="2">The complex is composed of two ATP-binding proteins (CysA), two transmembrane proteins (CysT and CysW) and a solute-binding protein (CysP).</text>
</comment>
<comment type="function">
    <text evidence="9">Part of the ABC transporter complex (TC 3.A.1.6.1) involved in sulfate/thiosulfate import.</text>
</comment>
<evidence type="ECO:0000256" key="2">
    <source>
        <dbReference type="ARBA" id="ARBA00011779"/>
    </source>
</evidence>
<comment type="subcellular location">
    <subcellularLocation>
        <location evidence="1">Membrane</location>
        <topology evidence="1">Multi-pass membrane protein</topology>
    </subcellularLocation>
</comment>
<keyword evidence="4 9" id="KW-0812">Transmembrane</keyword>
<dbReference type="AlphaFoldDB" id="A0A498QC72"/>
<evidence type="ECO:0000256" key="6">
    <source>
        <dbReference type="ARBA" id="ARBA00023032"/>
    </source>
</evidence>
<keyword evidence="6 9" id="KW-0764">Sulfate transport</keyword>
<name>A0A498QC72_9MYCO</name>
<feature type="transmembrane region" description="Helical" evidence="9">
    <location>
        <begin position="160"/>
        <end position="180"/>
    </location>
</feature>
<keyword evidence="13" id="KW-1185">Reference proteome</keyword>
<evidence type="ECO:0000256" key="8">
    <source>
        <dbReference type="ARBA" id="ARBA00025323"/>
    </source>
</evidence>
<comment type="function">
    <text evidence="8">Part of the ABC transporter complex CysAWTP (TC 3.A.1.6.1) involved in sulfate/thiosulfate import. Probably responsible for the translocation of the substrate across the membrane.</text>
</comment>
<dbReference type="SUPFAM" id="SSF161098">
    <property type="entry name" value="MetI-like"/>
    <property type="match status" value="1"/>
</dbReference>
<evidence type="ECO:0000313" key="12">
    <source>
        <dbReference type="EMBL" id="VBA41420.1"/>
    </source>
</evidence>
<feature type="transmembrane region" description="Helical" evidence="9">
    <location>
        <begin position="205"/>
        <end position="226"/>
    </location>
</feature>
<dbReference type="Gene3D" id="1.10.3720.10">
    <property type="entry name" value="MetI-like"/>
    <property type="match status" value="1"/>
</dbReference>
<dbReference type="Pfam" id="PF00528">
    <property type="entry name" value="BPD_transp_1"/>
    <property type="match status" value="1"/>
</dbReference>
<comment type="similarity">
    <text evidence="9">Belongs to the binding-protein-dependent transport system permease family. CysTW subfamily.</text>
</comment>
<evidence type="ECO:0000256" key="3">
    <source>
        <dbReference type="ARBA" id="ARBA00022448"/>
    </source>
</evidence>
<dbReference type="Proteomes" id="UP000267289">
    <property type="component" value="Unassembled WGS sequence"/>
</dbReference>
<dbReference type="NCBIfam" id="TIGR00969">
    <property type="entry name" value="3a0106s02"/>
    <property type="match status" value="1"/>
</dbReference>
<evidence type="ECO:0000256" key="4">
    <source>
        <dbReference type="ARBA" id="ARBA00022692"/>
    </source>
</evidence>
<dbReference type="PANTHER" id="PTHR30406">
    <property type="entry name" value="SULFATE TRANSPORT SYSTEM PERMEASE PROTEIN"/>
    <property type="match status" value="1"/>
</dbReference>
<dbReference type="InterPro" id="IPR011865">
    <property type="entry name" value="CysT_permease"/>
</dbReference>
<proteinExistence type="inferred from homology"/>
<comment type="caution">
    <text evidence="9">Lacks conserved residue(s) required for the propagation of feature annotation.</text>
</comment>
<feature type="transmembrane region" description="Helical" evidence="9">
    <location>
        <begin position="126"/>
        <end position="148"/>
    </location>
</feature>